<accession>A0A6G7YFI0</accession>
<dbReference type="KEGG" id="npi:G7071_08095"/>
<organism evidence="6 7">
    <name type="scientific">Nocardioides piscis</name>
    <dbReference type="NCBI Taxonomy" id="2714938"/>
    <lineage>
        <taxon>Bacteria</taxon>
        <taxon>Bacillati</taxon>
        <taxon>Actinomycetota</taxon>
        <taxon>Actinomycetes</taxon>
        <taxon>Propionibacteriales</taxon>
        <taxon>Nocardioidaceae</taxon>
        <taxon>Nocardioides</taxon>
    </lineage>
</organism>
<name>A0A6G7YFI0_9ACTN</name>
<keyword evidence="3" id="KW-0119">Carbohydrate metabolism</keyword>
<dbReference type="InterPro" id="IPR003961">
    <property type="entry name" value="FN3_dom"/>
</dbReference>
<keyword evidence="1" id="KW-0677">Repeat</keyword>
<dbReference type="CDD" id="cd00063">
    <property type="entry name" value="FN3"/>
    <property type="match status" value="3"/>
</dbReference>
<sequence length="1013" mass="106414">MRAPVPDVVYEISNGIESSIAVIEVDLAESFNNPPIVHDAFGGADDSESVSVDVLEGAYDPDGPAEGLRLVKALGTEGSPTVKGDRLRVDRSPNPLVVPFRVEDADGAVATASLYVPPTGTGIPYVKPDALIEIPEGGSAKGKLSDYIVTPSQGTVRLVGRDAVSASPSDLDPTRTGDGSFEISARDGFRGPGALLVQVTTATDATGNEDPQDRADGYTALLSIPVQVGDDTPVLECPQTTITISAGETYDLDIASLCNVWTLDPAEAATLDYRGEWTQPVDGLSVDGNGSAVLRVSADERATEGGEAALAVTAGASAPASIRFRLVKAPPPTLLPIRVDDMEAGQSRDLDLARYLESEIADPDPTVVSVITVSGSGVSASKSGGSRIALRAGPEARGQTVLRVIMSDVADASPASTRTAEGRIEFAVAGVPGAPSQPFSYVNREKGTIRISWEAPKDDGGSPITKYVAKEVRSGRSISCRTTVCDFPGLQDATKYAFRVAAVNKVGTSAFSDQSKTAYADTPPGRVRSISMLSRGDHTITVGWKKPDSTTEIEEYLLTWLGNSVSLDGSTTSFVVPNLDNNRKYFFSVEARNSVGWSAVRQSEPFQSIGTPLAPTGLQVVDLQAGEQVTDVRATWSPTLPEGEAPTLYTVSYSVAGKAPAAVPGCSRIQSTACTHGGRTYDGSIYSYSVRAHNALNSSPASSAVNFEAVGKPRSWGAWQAFPTGSDNQARVTATAPDSRGKTSRAAILVGGQVVWEADVSEGVAINEVVSTPSNAMEYPVQLRMCNENAPTGCTVSADAKSIQTYGPLRTEHLNPVSAQVNGLQVTWTISGTSNGDAALLGVRTDNGAEEVIALDSRGSFSVTKAVTVSDYNTRTEIRVRLFDDAPTGRGEAQVSGQATTGNPPPPTVSIYKQRACNDGDSDTTNDCSNLGMLGCTNNRCGFMGINVTGARVHFGCQVTKSTANQNMWAYEGNMDNGETITDWVFDAGYIEVTCEAGQGGPNYFSVTAALNW</sequence>
<feature type="region of interest" description="Disordered" evidence="4">
    <location>
        <begin position="888"/>
        <end position="907"/>
    </location>
</feature>
<dbReference type="InterPro" id="IPR050964">
    <property type="entry name" value="Striated_Muscle_Regulatory"/>
</dbReference>
<dbReference type="PANTHER" id="PTHR13817">
    <property type="entry name" value="TITIN"/>
    <property type="match status" value="1"/>
</dbReference>
<feature type="domain" description="Fibronectin type-III" evidence="5">
    <location>
        <begin position="431"/>
        <end position="525"/>
    </location>
</feature>
<evidence type="ECO:0000313" key="7">
    <source>
        <dbReference type="Proteomes" id="UP000502035"/>
    </source>
</evidence>
<dbReference type="Proteomes" id="UP000502035">
    <property type="component" value="Chromosome"/>
</dbReference>
<protein>
    <submittedName>
        <fullName evidence="6">Fibronectin type III domain-containing protein</fullName>
    </submittedName>
</protein>
<proteinExistence type="predicted"/>
<keyword evidence="2" id="KW-0326">Glycosidase</keyword>
<dbReference type="PROSITE" id="PS50853">
    <property type="entry name" value="FN3"/>
    <property type="match status" value="2"/>
</dbReference>
<evidence type="ECO:0000256" key="4">
    <source>
        <dbReference type="SAM" id="MobiDB-lite"/>
    </source>
</evidence>
<feature type="domain" description="Fibronectin type-III" evidence="5">
    <location>
        <begin position="526"/>
        <end position="614"/>
    </location>
</feature>
<evidence type="ECO:0000259" key="5">
    <source>
        <dbReference type="PROSITE" id="PS50853"/>
    </source>
</evidence>
<keyword evidence="7" id="KW-1185">Reference proteome</keyword>
<dbReference type="AlphaFoldDB" id="A0A6G7YFI0"/>
<dbReference type="Gene3D" id="2.60.40.10">
    <property type="entry name" value="Immunoglobulins"/>
    <property type="match status" value="3"/>
</dbReference>
<evidence type="ECO:0000256" key="3">
    <source>
        <dbReference type="ARBA" id="ARBA00023326"/>
    </source>
</evidence>
<dbReference type="SUPFAM" id="SSF49265">
    <property type="entry name" value="Fibronectin type III"/>
    <property type="match status" value="2"/>
</dbReference>
<dbReference type="InterPro" id="IPR036116">
    <property type="entry name" value="FN3_sf"/>
</dbReference>
<gene>
    <name evidence="6" type="ORF">G7071_08095</name>
</gene>
<dbReference type="GO" id="GO:0016798">
    <property type="term" value="F:hydrolase activity, acting on glycosyl bonds"/>
    <property type="evidence" value="ECO:0007669"/>
    <property type="project" value="UniProtKB-KW"/>
</dbReference>
<evidence type="ECO:0000256" key="2">
    <source>
        <dbReference type="ARBA" id="ARBA00023295"/>
    </source>
</evidence>
<keyword evidence="3" id="KW-0624">Polysaccharide degradation</keyword>
<dbReference type="EMBL" id="CP049866">
    <property type="protein sequence ID" value="QIK75401.1"/>
    <property type="molecule type" value="Genomic_DNA"/>
</dbReference>
<reference evidence="6 7" key="1">
    <citation type="submission" date="2020-03" db="EMBL/GenBank/DDBJ databases">
        <title>Nocardioides sp. nov., isolated from fish.</title>
        <authorList>
            <person name="Hyun D.-W."/>
            <person name="Bae J.-W."/>
        </authorList>
    </citation>
    <scope>NUCLEOTIDE SEQUENCE [LARGE SCALE GENOMIC DNA]</scope>
    <source>
        <strain evidence="6 7">HDW12A</strain>
    </source>
</reference>
<dbReference type="SMART" id="SM00060">
    <property type="entry name" value="FN3"/>
    <property type="match status" value="3"/>
</dbReference>
<evidence type="ECO:0000256" key="1">
    <source>
        <dbReference type="ARBA" id="ARBA00022737"/>
    </source>
</evidence>
<dbReference type="InterPro" id="IPR013783">
    <property type="entry name" value="Ig-like_fold"/>
</dbReference>
<evidence type="ECO:0000313" key="6">
    <source>
        <dbReference type="EMBL" id="QIK75401.1"/>
    </source>
</evidence>
<dbReference type="GO" id="GO:0000272">
    <property type="term" value="P:polysaccharide catabolic process"/>
    <property type="evidence" value="ECO:0007669"/>
    <property type="project" value="UniProtKB-KW"/>
</dbReference>
<dbReference type="Pfam" id="PF00041">
    <property type="entry name" value="fn3"/>
    <property type="match status" value="2"/>
</dbReference>
<dbReference type="PANTHER" id="PTHR13817:SF73">
    <property type="entry name" value="FIBRONECTIN TYPE-III DOMAIN-CONTAINING PROTEIN"/>
    <property type="match status" value="1"/>
</dbReference>
<keyword evidence="2" id="KW-0378">Hydrolase</keyword>